<dbReference type="SUPFAM" id="SSF52047">
    <property type="entry name" value="RNI-like"/>
    <property type="match status" value="1"/>
</dbReference>
<organism evidence="1 2">
    <name type="scientific">Mortierella hygrophila</name>
    <dbReference type="NCBI Taxonomy" id="979708"/>
    <lineage>
        <taxon>Eukaryota</taxon>
        <taxon>Fungi</taxon>
        <taxon>Fungi incertae sedis</taxon>
        <taxon>Mucoromycota</taxon>
        <taxon>Mortierellomycotina</taxon>
        <taxon>Mortierellomycetes</taxon>
        <taxon>Mortierellales</taxon>
        <taxon>Mortierellaceae</taxon>
        <taxon>Mortierella</taxon>
    </lineage>
</organism>
<dbReference type="Proteomes" id="UP000723463">
    <property type="component" value="Unassembled WGS sequence"/>
</dbReference>
<dbReference type="EMBL" id="JAAAXW010000041">
    <property type="protein sequence ID" value="KAF9547489.1"/>
    <property type="molecule type" value="Genomic_DNA"/>
</dbReference>
<keyword evidence="2" id="KW-1185">Reference proteome</keyword>
<evidence type="ECO:0000313" key="2">
    <source>
        <dbReference type="Proteomes" id="UP000723463"/>
    </source>
</evidence>
<dbReference type="Gene3D" id="3.80.10.10">
    <property type="entry name" value="Ribonuclease Inhibitor"/>
    <property type="match status" value="1"/>
</dbReference>
<comment type="caution">
    <text evidence="1">The sequence shown here is derived from an EMBL/GenBank/DDBJ whole genome shotgun (WGS) entry which is preliminary data.</text>
</comment>
<proteinExistence type="predicted"/>
<sequence length="397" mass="45072">MLYLNRSTIGDIDLAQINCTSLVALDIYVEGTRKGSEGGDGRREGVMPLLPVKRLLRSNHQLRTLSWNGIGNPAPLLDVDDFAGLVGLKSLSVDNWDGSNGRLGLVLRKVAGTLKELVIGRKYNVETFLDCEEFMLNRLESLIWSDCERGDGDKTLSELLKRSPRLKTLVSFAKHSDIGLQRLTKTLGTSCPDFESLVLHKYLPILELETLIRYHSPGRPQLRKLHFAVQSLEDGGHHGLVAAILRHAPTLEDVHIDRTNHGKDASVCLRLLTECPRLTRFSFAARLPPFDLDFLETLKQQNQQQQQATWKCRETLQELRLDPGTFYLNRRQTDAERQEKAEILTEMGWEIVNKDEEDDEPIDGAMMKEALEMVCLQRLEGLQLLILDQIDFRRVPL</sequence>
<dbReference type="InterPro" id="IPR032675">
    <property type="entry name" value="LRR_dom_sf"/>
</dbReference>
<evidence type="ECO:0000313" key="1">
    <source>
        <dbReference type="EMBL" id="KAF9547489.1"/>
    </source>
</evidence>
<name>A0A9P6FC97_9FUNG</name>
<protein>
    <submittedName>
        <fullName evidence="1">Uncharacterized protein</fullName>
    </submittedName>
</protein>
<accession>A0A9P6FC97</accession>
<gene>
    <name evidence="1" type="ORF">EC957_008326</name>
</gene>
<dbReference type="AlphaFoldDB" id="A0A9P6FC97"/>
<reference evidence="1" key="1">
    <citation type="journal article" date="2020" name="Fungal Divers.">
        <title>Resolving the Mortierellaceae phylogeny through synthesis of multi-gene phylogenetics and phylogenomics.</title>
        <authorList>
            <person name="Vandepol N."/>
            <person name="Liber J."/>
            <person name="Desiro A."/>
            <person name="Na H."/>
            <person name="Kennedy M."/>
            <person name="Barry K."/>
            <person name="Grigoriev I.V."/>
            <person name="Miller A.N."/>
            <person name="O'Donnell K."/>
            <person name="Stajich J.E."/>
            <person name="Bonito G."/>
        </authorList>
    </citation>
    <scope>NUCLEOTIDE SEQUENCE</scope>
    <source>
        <strain evidence="1">NRRL 2591</strain>
    </source>
</reference>